<protein>
    <submittedName>
        <fullName evidence="1">Uncharacterized protein</fullName>
    </submittedName>
</protein>
<keyword evidence="2" id="KW-1185">Reference proteome</keyword>
<accession>A0AAN7SNC2</accession>
<sequence>MGSISTLNLKRTFIFSKKKKPIEKKDNCPPTHEEIPQPSTFLQNLAIFTFGAFMGNLMDNYGRPTYRYYFPDPPCDLNPIEEEICPYDNK</sequence>
<name>A0AAN7SNC2_9COLE</name>
<gene>
    <name evidence="1" type="ORF">RN001_014969</name>
</gene>
<reference evidence="2" key="1">
    <citation type="submission" date="2023-01" db="EMBL/GenBank/DDBJ databases">
        <title>Key to firefly adult light organ development and bioluminescence: homeobox transcription factors regulate luciferase expression and transportation to peroxisome.</title>
        <authorList>
            <person name="Fu X."/>
        </authorList>
    </citation>
    <scope>NUCLEOTIDE SEQUENCE [LARGE SCALE GENOMIC DNA]</scope>
</reference>
<organism evidence="1 2">
    <name type="scientific">Aquatica leii</name>
    <dbReference type="NCBI Taxonomy" id="1421715"/>
    <lineage>
        <taxon>Eukaryota</taxon>
        <taxon>Metazoa</taxon>
        <taxon>Ecdysozoa</taxon>
        <taxon>Arthropoda</taxon>
        <taxon>Hexapoda</taxon>
        <taxon>Insecta</taxon>
        <taxon>Pterygota</taxon>
        <taxon>Neoptera</taxon>
        <taxon>Endopterygota</taxon>
        <taxon>Coleoptera</taxon>
        <taxon>Polyphaga</taxon>
        <taxon>Elateriformia</taxon>
        <taxon>Elateroidea</taxon>
        <taxon>Lampyridae</taxon>
        <taxon>Luciolinae</taxon>
        <taxon>Aquatica</taxon>
    </lineage>
</organism>
<comment type="caution">
    <text evidence="1">The sequence shown here is derived from an EMBL/GenBank/DDBJ whole genome shotgun (WGS) entry which is preliminary data.</text>
</comment>
<dbReference type="Proteomes" id="UP001353858">
    <property type="component" value="Unassembled WGS sequence"/>
</dbReference>
<dbReference type="AlphaFoldDB" id="A0AAN7SNC2"/>
<dbReference type="EMBL" id="JARPUR010000007">
    <property type="protein sequence ID" value="KAK4872940.1"/>
    <property type="molecule type" value="Genomic_DNA"/>
</dbReference>
<evidence type="ECO:0000313" key="2">
    <source>
        <dbReference type="Proteomes" id="UP001353858"/>
    </source>
</evidence>
<proteinExistence type="predicted"/>
<evidence type="ECO:0000313" key="1">
    <source>
        <dbReference type="EMBL" id="KAK4872940.1"/>
    </source>
</evidence>